<comment type="caution">
    <text evidence="7">The sequence shown here is derived from an EMBL/GenBank/DDBJ whole genome shotgun (WGS) entry which is preliminary data.</text>
</comment>
<dbReference type="InterPro" id="IPR035996">
    <property type="entry name" value="4pyrrol_Methylase_sf"/>
</dbReference>
<dbReference type="InterPro" id="IPR006365">
    <property type="entry name" value="Cbl_synth_CobL"/>
</dbReference>
<dbReference type="GO" id="GO:0032259">
    <property type="term" value="P:methylation"/>
    <property type="evidence" value="ECO:0007669"/>
    <property type="project" value="UniProtKB-KW"/>
</dbReference>
<evidence type="ECO:0000256" key="5">
    <source>
        <dbReference type="ARBA" id="ARBA00022691"/>
    </source>
</evidence>
<reference evidence="7 8" key="1">
    <citation type="journal article" date="2018" name="Nat. Biotechnol.">
        <title>A standardized bacterial taxonomy based on genome phylogeny substantially revises the tree of life.</title>
        <authorList>
            <person name="Parks D.H."/>
            <person name="Chuvochina M."/>
            <person name="Waite D.W."/>
            <person name="Rinke C."/>
            <person name="Skarshewski A."/>
            <person name="Chaumeil P.A."/>
            <person name="Hugenholtz P."/>
        </authorList>
    </citation>
    <scope>NUCLEOTIDE SEQUENCE [LARGE SCALE GENOMIC DNA]</scope>
    <source>
        <strain evidence="7">UBA8739</strain>
    </source>
</reference>
<dbReference type="Gene3D" id="3.40.50.150">
    <property type="entry name" value="Vaccinia Virus protein VP39"/>
    <property type="match status" value="1"/>
</dbReference>
<dbReference type="InterPro" id="IPR012818">
    <property type="entry name" value="CbiE"/>
</dbReference>
<dbReference type="GO" id="GO:0008276">
    <property type="term" value="F:protein methyltransferase activity"/>
    <property type="evidence" value="ECO:0007669"/>
    <property type="project" value="InterPro"/>
</dbReference>
<protein>
    <submittedName>
        <fullName evidence="7">Cobalamin biosynthesis bifunctional protein CbiET</fullName>
    </submittedName>
</protein>
<feature type="domain" description="Tetrapyrrole methylase" evidence="6">
    <location>
        <begin position="15"/>
        <end position="201"/>
    </location>
</feature>
<dbReference type="NCBIfam" id="TIGR02469">
    <property type="entry name" value="CbiT"/>
    <property type="match status" value="1"/>
</dbReference>
<dbReference type="GO" id="GO:0009236">
    <property type="term" value="P:cobalamin biosynthetic process"/>
    <property type="evidence" value="ECO:0007669"/>
    <property type="project" value="UniProtKB-UniPathway"/>
</dbReference>
<comment type="pathway">
    <text evidence="1">Cofactor biosynthesis; adenosylcobalamin biosynthesis.</text>
</comment>
<dbReference type="PIRSF" id="PIRSF036428">
    <property type="entry name" value="CobL"/>
    <property type="match status" value="1"/>
</dbReference>
<dbReference type="InterPro" id="IPR000878">
    <property type="entry name" value="4pyrrol_Mease"/>
</dbReference>
<dbReference type="EMBL" id="DMAI01000318">
    <property type="protein sequence ID" value="HAE49603.1"/>
    <property type="molecule type" value="Genomic_DNA"/>
</dbReference>
<proteinExistence type="predicted"/>
<evidence type="ECO:0000256" key="3">
    <source>
        <dbReference type="ARBA" id="ARBA00022603"/>
    </source>
</evidence>
<gene>
    <name evidence="7" type="ORF">DCK97_19480</name>
</gene>
<dbReference type="Pfam" id="PF00590">
    <property type="entry name" value="TP_methylase"/>
    <property type="match status" value="1"/>
</dbReference>
<name>A0A3B9IQM3_9PROT</name>
<dbReference type="NCBIfam" id="TIGR02467">
    <property type="entry name" value="CbiE"/>
    <property type="match status" value="1"/>
</dbReference>
<dbReference type="InterPro" id="IPR014777">
    <property type="entry name" value="4pyrrole_Mease_sub1"/>
</dbReference>
<evidence type="ECO:0000259" key="6">
    <source>
        <dbReference type="Pfam" id="PF00590"/>
    </source>
</evidence>
<dbReference type="PANTHER" id="PTHR43182:SF1">
    <property type="entry name" value="COBALT-PRECORRIN-7 C(5)-METHYLTRANSFERASE"/>
    <property type="match status" value="1"/>
</dbReference>
<keyword evidence="5" id="KW-0949">S-adenosyl-L-methionine</keyword>
<organism evidence="7 8">
    <name type="scientific">Tistrella mobilis</name>
    <dbReference type="NCBI Taxonomy" id="171437"/>
    <lineage>
        <taxon>Bacteria</taxon>
        <taxon>Pseudomonadati</taxon>
        <taxon>Pseudomonadota</taxon>
        <taxon>Alphaproteobacteria</taxon>
        <taxon>Geminicoccales</taxon>
        <taxon>Geminicoccaceae</taxon>
        <taxon>Tistrella</taxon>
    </lineage>
</organism>
<dbReference type="SUPFAM" id="SSF53790">
    <property type="entry name" value="Tetrapyrrole methylase"/>
    <property type="match status" value="1"/>
</dbReference>
<keyword evidence="4" id="KW-0808">Transferase</keyword>
<dbReference type="AlphaFoldDB" id="A0A3B9IQM3"/>
<dbReference type="CDD" id="cd02440">
    <property type="entry name" value="AdoMet_MTases"/>
    <property type="match status" value="1"/>
</dbReference>
<keyword evidence="2" id="KW-0169">Cobalamin biosynthesis</keyword>
<dbReference type="InterPro" id="IPR014008">
    <property type="entry name" value="Cbl_synth_MTase_CbiT"/>
</dbReference>
<sequence length="412" mass="43324">MMDGATLTTATAPWITIIGIGEDGLAGLGTEARAEVAAAELLIGGDRHLAMLPDDDARPRLAWPSPLKDLRPAIEAARGRRLVVLASGDPFCWGVGTTLARWFGADALCVHPAPSAASLVCARLGWPLPEVRIITLHGRPLALLDRHLQPGARLVIYTDDGAAPAAIAARLAERGFGASPMVVLECLGGPREALRRGTAGDWDPRPAADLNTVAVELVAAPATDWLPTLAGLDDDAFDHDGQLTKREVRAITLARLMPAPGALLWDLGTGNGSVAIEWLRAEPTARAIGIEQRPDRLDRARANALRLGVPGLTLIEGHLPEALAGLPVPDAIFLGGAVAQAGLIDHLVTLLPPGGRLVANAVTLSGEAALIEVQARHGGDLTRIQIARAEPVGPHLGWRAAMPVTQWAWRRA</sequence>
<dbReference type="SUPFAM" id="SSF53335">
    <property type="entry name" value="S-adenosyl-L-methionine-dependent methyltransferases"/>
    <property type="match status" value="1"/>
</dbReference>
<dbReference type="CDD" id="cd11644">
    <property type="entry name" value="Precorrin-6Y-MT"/>
    <property type="match status" value="1"/>
</dbReference>
<evidence type="ECO:0000256" key="2">
    <source>
        <dbReference type="ARBA" id="ARBA00022573"/>
    </source>
</evidence>
<evidence type="ECO:0000313" key="8">
    <source>
        <dbReference type="Proteomes" id="UP000257706"/>
    </source>
</evidence>
<evidence type="ECO:0000256" key="4">
    <source>
        <dbReference type="ARBA" id="ARBA00022679"/>
    </source>
</evidence>
<keyword evidence="3" id="KW-0489">Methyltransferase</keyword>
<evidence type="ECO:0000256" key="1">
    <source>
        <dbReference type="ARBA" id="ARBA00004953"/>
    </source>
</evidence>
<dbReference type="Gene3D" id="3.40.1010.10">
    <property type="entry name" value="Cobalt-precorrin-4 Transmethylase, Domain 1"/>
    <property type="match status" value="1"/>
</dbReference>
<dbReference type="Proteomes" id="UP000257706">
    <property type="component" value="Unassembled WGS sequence"/>
</dbReference>
<accession>A0A3B9IQM3</accession>
<dbReference type="InterPro" id="IPR029063">
    <property type="entry name" value="SAM-dependent_MTases_sf"/>
</dbReference>
<dbReference type="InterPro" id="IPR050714">
    <property type="entry name" value="Cobalamin_biosynth_MTase"/>
</dbReference>
<dbReference type="UniPathway" id="UPA00148"/>
<dbReference type="PANTHER" id="PTHR43182">
    <property type="entry name" value="COBALT-PRECORRIN-6B C(15)-METHYLTRANSFERASE (DECARBOXYLATING)"/>
    <property type="match status" value="1"/>
</dbReference>
<evidence type="ECO:0000313" key="7">
    <source>
        <dbReference type="EMBL" id="HAE49603.1"/>
    </source>
</evidence>